<evidence type="ECO:0000313" key="1">
    <source>
        <dbReference type="EMBL" id="GJN55065.1"/>
    </source>
</evidence>
<dbReference type="Proteomes" id="UP001054892">
    <property type="component" value="Unassembled WGS sequence"/>
</dbReference>
<dbReference type="Gene3D" id="3.30.1380.10">
    <property type="match status" value="1"/>
</dbReference>
<comment type="caution">
    <text evidence="1">The sequence shown here is derived from an EMBL/GenBank/DDBJ whole genome shotgun (WGS) entry which is preliminary data.</text>
</comment>
<evidence type="ECO:0008006" key="3">
    <source>
        <dbReference type="Google" id="ProtNLM"/>
    </source>
</evidence>
<organism evidence="1 2">
    <name type="scientific">Pseudomonas tohonis</name>
    <dbReference type="NCBI Taxonomy" id="2725477"/>
    <lineage>
        <taxon>Bacteria</taxon>
        <taxon>Pseudomonadati</taxon>
        <taxon>Pseudomonadota</taxon>
        <taxon>Gammaproteobacteria</taxon>
        <taxon>Pseudomonadales</taxon>
        <taxon>Pseudomonadaceae</taxon>
        <taxon>Pseudomonas</taxon>
    </lineage>
</organism>
<protein>
    <recommendedName>
        <fullName evidence="3">Peptidase M15</fullName>
    </recommendedName>
</protein>
<dbReference type="InterPro" id="IPR009045">
    <property type="entry name" value="Zn_M74/Hedgehog-like"/>
</dbReference>
<keyword evidence="2" id="KW-1185">Reference proteome</keyword>
<proteinExistence type="predicted"/>
<evidence type="ECO:0000313" key="2">
    <source>
        <dbReference type="Proteomes" id="UP001054892"/>
    </source>
</evidence>
<gene>
    <name evidence="1" type="ORF">TUM20286_48170</name>
</gene>
<dbReference type="EMBL" id="BQKM01000015">
    <property type="protein sequence ID" value="GJN55065.1"/>
    <property type="molecule type" value="Genomic_DNA"/>
</dbReference>
<dbReference type="SUPFAM" id="SSF55166">
    <property type="entry name" value="Hedgehog/DD-peptidase"/>
    <property type="match status" value="1"/>
</dbReference>
<name>A0ABQ4W6H2_9PSED</name>
<sequence>MNKPTTVKALEDLGRVRLSTHFFMRDFLYSEISQIEGIPNIPDFPDRAIEAGKQLCEQLLEPLQDRFGRIVIRSAYRSPAVNAKGAENNNQYSCAANEKNYASHIWDYPDAEGYLGATACIVVPALLPWYDQTDDWTPLAWWIHDNLPYASQFWFPKLAAFNLRWSANPDALPNISTYVSNPHTGDKKALVKNGVAALGAEERKRIVESWLANLC</sequence>
<reference evidence="1 2" key="1">
    <citation type="submission" date="2021-12" db="EMBL/GenBank/DDBJ databases">
        <title>Characterization of novel class B3 metallo-beta-lactamase from novel Pseudomonas species.</title>
        <authorList>
            <person name="Yamada K."/>
            <person name="Aoki K."/>
            <person name="Ishii Y."/>
        </authorList>
    </citation>
    <scope>NUCLEOTIDE SEQUENCE [LARGE SCALE GENOMIC DNA]</scope>
    <source>
        <strain evidence="1 2">TUM20286</strain>
    </source>
</reference>
<accession>A0ABQ4W6H2</accession>
<dbReference type="RefSeq" id="WP_094776027.1">
    <property type="nucleotide sequence ID" value="NZ_BQKM01000015.1"/>
</dbReference>